<organism evidence="1 2">
    <name type="scientific">Tritrichomonas foetus</name>
    <dbReference type="NCBI Taxonomy" id="1144522"/>
    <lineage>
        <taxon>Eukaryota</taxon>
        <taxon>Metamonada</taxon>
        <taxon>Parabasalia</taxon>
        <taxon>Tritrichomonadida</taxon>
        <taxon>Tritrichomonadidae</taxon>
        <taxon>Tritrichomonas</taxon>
    </lineage>
</organism>
<comment type="caution">
    <text evidence="1">The sequence shown here is derived from an EMBL/GenBank/DDBJ whole genome shotgun (WGS) entry which is preliminary data.</text>
</comment>
<gene>
    <name evidence="1" type="ORF">TRFO_05791</name>
</gene>
<proteinExistence type="predicted"/>
<name>A0A1J4K8A7_9EUKA</name>
<reference evidence="1" key="1">
    <citation type="submission" date="2016-10" db="EMBL/GenBank/DDBJ databases">
        <authorList>
            <person name="Benchimol M."/>
            <person name="Almeida L.G."/>
            <person name="Vasconcelos A.T."/>
            <person name="Perreira-Neves A."/>
            <person name="Rosa I.A."/>
            <person name="Tasca T."/>
            <person name="Bogo M.R."/>
            <person name="de Souza W."/>
        </authorList>
    </citation>
    <scope>NUCLEOTIDE SEQUENCE [LARGE SCALE GENOMIC DNA]</scope>
    <source>
        <strain evidence="1">K</strain>
    </source>
</reference>
<dbReference type="Proteomes" id="UP000179807">
    <property type="component" value="Unassembled WGS sequence"/>
</dbReference>
<dbReference type="RefSeq" id="XP_068358805.1">
    <property type="nucleotide sequence ID" value="XM_068492710.1"/>
</dbReference>
<accession>A0A1J4K8A7</accession>
<dbReference type="GeneID" id="94827414"/>
<dbReference type="VEuPathDB" id="TrichDB:TRFO_05791"/>
<evidence type="ECO:0000313" key="1">
    <source>
        <dbReference type="EMBL" id="OHT05669.1"/>
    </source>
</evidence>
<protein>
    <submittedName>
        <fullName evidence="1">Uncharacterized protein</fullName>
    </submittedName>
</protein>
<evidence type="ECO:0000313" key="2">
    <source>
        <dbReference type="Proteomes" id="UP000179807"/>
    </source>
</evidence>
<sequence length="199" mass="24051">MQEWRLKKHKSLWGCIKIINDKGEIERTYQVNQYGLLKNKMPRQARRQFMDPEEVRQNRLKRKRIKHEPRTFSLDYEKLKEKNDLLSNFDYANMKRFQEIKQKLSNNINPELKQCFLNIQNNQPFEKTIDEDETLDMNLILDYDNRNGVFEFHCEKPEEPPFLGDDDYGSLHNQFLNESLFNVDEETDNEDFLNANLIL</sequence>
<dbReference type="EMBL" id="MLAK01000749">
    <property type="protein sequence ID" value="OHT05669.1"/>
    <property type="molecule type" value="Genomic_DNA"/>
</dbReference>
<dbReference type="AlphaFoldDB" id="A0A1J4K8A7"/>
<keyword evidence="2" id="KW-1185">Reference proteome</keyword>